<dbReference type="Pfam" id="PF03765">
    <property type="entry name" value="CRAL_TRIO_N"/>
    <property type="match status" value="1"/>
</dbReference>
<evidence type="ECO:0000313" key="4">
    <source>
        <dbReference type="Proteomes" id="UP000241890"/>
    </source>
</evidence>
<name>A0A2R5GVZ6_9STRA</name>
<feature type="region of interest" description="Disordered" evidence="1">
    <location>
        <begin position="645"/>
        <end position="668"/>
    </location>
</feature>
<dbReference type="OrthoDB" id="1434354at2759"/>
<dbReference type="SUPFAM" id="SSF52087">
    <property type="entry name" value="CRAL/TRIO domain"/>
    <property type="match status" value="1"/>
</dbReference>
<proteinExistence type="predicted"/>
<reference evidence="3 4" key="1">
    <citation type="submission" date="2017-12" db="EMBL/GenBank/DDBJ databases">
        <title>Sequencing, de novo assembly and annotation of complete genome of a new Thraustochytrid species, strain FCC1311.</title>
        <authorList>
            <person name="Sedici K."/>
            <person name="Godart F."/>
            <person name="Aiese Cigliano R."/>
            <person name="Sanseverino W."/>
            <person name="Barakat M."/>
            <person name="Ortet P."/>
            <person name="Marechal E."/>
            <person name="Cagnac O."/>
            <person name="Amato A."/>
        </authorList>
    </citation>
    <scope>NUCLEOTIDE SEQUENCE [LARGE SCALE GENOMIC DNA]</scope>
</reference>
<evidence type="ECO:0000259" key="2">
    <source>
        <dbReference type="PROSITE" id="PS50191"/>
    </source>
</evidence>
<organism evidence="3 4">
    <name type="scientific">Hondaea fermentalgiana</name>
    <dbReference type="NCBI Taxonomy" id="2315210"/>
    <lineage>
        <taxon>Eukaryota</taxon>
        <taxon>Sar</taxon>
        <taxon>Stramenopiles</taxon>
        <taxon>Bigyra</taxon>
        <taxon>Labyrinthulomycetes</taxon>
        <taxon>Thraustochytrida</taxon>
        <taxon>Thraustochytriidae</taxon>
        <taxon>Hondaea</taxon>
    </lineage>
</organism>
<gene>
    <name evidence="3" type="ORF">FCC1311_046921</name>
</gene>
<feature type="compositionally biased region" description="Basic and acidic residues" evidence="1">
    <location>
        <begin position="649"/>
        <end position="668"/>
    </location>
</feature>
<evidence type="ECO:0000256" key="1">
    <source>
        <dbReference type="SAM" id="MobiDB-lite"/>
    </source>
</evidence>
<dbReference type="PANTHER" id="PTHR45657:SF1">
    <property type="entry name" value="CRAL-TRIO DOMAIN-CONTAINING PROTEIN YKL091C-RELATED"/>
    <property type="match status" value="1"/>
</dbReference>
<comment type="caution">
    <text evidence="3">The sequence shown here is derived from an EMBL/GenBank/DDBJ whole genome shotgun (WGS) entry which is preliminary data.</text>
</comment>
<keyword evidence="4" id="KW-1185">Reference proteome</keyword>
<sequence>MDRIFQAQTHICRTPSLLALSARGGSCSSRLPERASLRLSSPALLTLLSAAAQHGGSARLGLARLGAAWRGTASRPSQASRCPPPPSLTRPWPRAGPRPLGVFVLAGVFWPRGLPEGAQGRVLGRLRGAAGLDPAAGEGGSSGRGRAEPDALGGDWVPRGPAIRGGGGWNRPMKGGRARQDRDEGAAASTQAAADPRLCSRGRSSTPRSRSRASSAERSGGAEQSEQSEQSAIEGRARATDARERAQARTASERASEQASAEKASLVSSVTMATAVERAKMGDVATEAASPEEAKSAQEALDKLTATTSWTREDVVRSLTIPRGEDYLESTLVRFLRARKGDAAKAAEMMDKALEFRKVHDVDHILEKPIAKEILRHIHKGVYDGILPETDKFGRPVYMLRGGASNDALHTLLGDKPEGFEGEWDFHTLEDAFVHWHLIMIEYLTTVLFAEATAKAGRLINKYVVLDDLKGFSLHGVKAFYKVIGCFKKTTAIDQLLYPELLSMLIFCNSPALFRGPWKFISSFLEGDTARKIFVLGGPSQFEAPLEVIVDKKDLPEFFGGSLKGNHVSTYENPDTEVFDKIDDFVSANGKRAGFDVQKRSQPFSVINIPARSEDKASIELEAGHVAEWQIMLEAHDVEYRAVFSPNESTKESNDTITVHDPERNPHANDVRTHASFHAECDGVLTLELSNKHSRMRSKTVLYRLYTWRPAKSTAAATTETEDPTASELPATASATESIPAKCGPEGLVASQLEQDSLQANSSATA</sequence>
<dbReference type="SUPFAM" id="SSF46938">
    <property type="entry name" value="CRAL/TRIO N-terminal domain"/>
    <property type="match status" value="1"/>
</dbReference>
<dbReference type="Proteomes" id="UP000241890">
    <property type="component" value="Unassembled WGS sequence"/>
</dbReference>
<dbReference type="InterPro" id="IPR036273">
    <property type="entry name" value="CRAL/TRIO_N_dom_sf"/>
</dbReference>
<dbReference type="Pfam" id="PF00650">
    <property type="entry name" value="CRAL_TRIO"/>
    <property type="match status" value="1"/>
</dbReference>
<dbReference type="InterPro" id="IPR036598">
    <property type="entry name" value="GOLD_dom_sf"/>
</dbReference>
<accession>A0A2R5GVZ6</accession>
<dbReference type="SUPFAM" id="SSF101576">
    <property type="entry name" value="Supernatant protein factor (SPF), C-terminal domain"/>
    <property type="match status" value="1"/>
</dbReference>
<feature type="region of interest" description="Disordered" evidence="1">
    <location>
        <begin position="714"/>
        <end position="766"/>
    </location>
</feature>
<feature type="domain" description="CRAL-TRIO" evidence="2">
    <location>
        <begin position="371"/>
        <end position="567"/>
    </location>
</feature>
<dbReference type="Gene3D" id="2.60.120.680">
    <property type="entry name" value="GOLD domain"/>
    <property type="match status" value="1"/>
</dbReference>
<feature type="compositionally biased region" description="Polar residues" evidence="1">
    <location>
        <begin position="752"/>
        <end position="766"/>
    </location>
</feature>
<dbReference type="InterPro" id="IPR001251">
    <property type="entry name" value="CRAL-TRIO_dom"/>
</dbReference>
<dbReference type="PANTHER" id="PTHR45657">
    <property type="entry name" value="CRAL-TRIO DOMAIN-CONTAINING PROTEIN YKL091C-RELATED"/>
    <property type="match status" value="1"/>
</dbReference>
<dbReference type="SMART" id="SM01100">
    <property type="entry name" value="CRAL_TRIO_N"/>
    <property type="match status" value="1"/>
</dbReference>
<dbReference type="EMBL" id="BEYU01000174">
    <property type="protein sequence ID" value="GBG33938.1"/>
    <property type="molecule type" value="Genomic_DNA"/>
</dbReference>
<dbReference type="InterPro" id="IPR051026">
    <property type="entry name" value="PI/PC_transfer"/>
</dbReference>
<dbReference type="SMART" id="SM00516">
    <property type="entry name" value="SEC14"/>
    <property type="match status" value="1"/>
</dbReference>
<dbReference type="AlphaFoldDB" id="A0A2R5GVZ6"/>
<feature type="region of interest" description="Disordered" evidence="1">
    <location>
        <begin position="133"/>
        <end position="267"/>
    </location>
</feature>
<feature type="region of interest" description="Disordered" evidence="1">
    <location>
        <begin position="72"/>
        <end position="93"/>
    </location>
</feature>
<dbReference type="Gene3D" id="3.40.525.10">
    <property type="entry name" value="CRAL-TRIO lipid binding domain"/>
    <property type="match status" value="1"/>
</dbReference>
<dbReference type="CDD" id="cd00170">
    <property type="entry name" value="SEC14"/>
    <property type="match status" value="1"/>
</dbReference>
<protein>
    <submittedName>
        <fullName evidence="3">Phosphatidylinositol/phosphatidylcholine transfer protein SFH12</fullName>
    </submittedName>
</protein>
<feature type="compositionally biased region" description="Basic and acidic residues" evidence="1">
    <location>
        <begin position="235"/>
        <end position="256"/>
    </location>
</feature>
<dbReference type="PROSITE" id="PS50191">
    <property type="entry name" value="CRAL_TRIO"/>
    <property type="match status" value="1"/>
</dbReference>
<evidence type="ECO:0000313" key="3">
    <source>
        <dbReference type="EMBL" id="GBG33938.1"/>
    </source>
</evidence>
<dbReference type="InParanoid" id="A0A2R5GVZ6"/>
<dbReference type="InterPro" id="IPR036865">
    <property type="entry name" value="CRAL-TRIO_dom_sf"/>
</dbReference>
<dbReference type="InterPro" id="IPR011074">
    <property type="entry name" value="CRAL/TRIO_N_dom"/>
</dbReference>
<feature type="compositionally biased region" description="Low complexity" evidence="1">
    <location>
        <begin position="201"/>
        <end position="231"/>
    </location>
</feature>